<gene>
    <name evidence="1" type="ORF">UFOVP53_124</name>
</gene>
<protein>
    <submittedName>
        <fullName evidence="1">Uncharacterized protein</fullName>
    </submittedName>
</protein>
<proteinExistence type="predicted"/>
<reference evidence="1" key="1">
    <citation type="submission" date="2020-04" db="EMBL/GenBank/DDBJ databases">
        <authorList>
            <person name="Chiriac C."/>
            <person name="Salcher M."/>
            <person name="Ghai R."/>
            <person name="Kavagutti S V."/>
        </authorList>
    </citation>
    <scope>NUCLEOTIDE SEQUENCE</scope>
</reference>
<organism evidence="1">
    <name type="scientific">uncultured Caudovirales phage</name>
    <dbReference type="NCBI Taxonomy" id="2100421"/>
    <lineage>
        <taxon>Viruses</taxon>
        <taxon>Duplodnaviria</taxon>
        <taxon>Heunggongvirae</taxon>
        <taxon>Uroviricota</taxon>
        <taxon>Caudoviricetes</taxon>
        <taxon>Peduoviridae</taxon>
        <taxon>Maltschvirus</taxon>
        <taxon>Maltschvirus maltsch</taxon>
    </lineage>
</organism>
<dbReference type="EMBL" id="LR796189">
    <property type="protein sequence ID" value="CAB4125383.1"/>
    <property type="molecule type" value="Genomic_DNA"/>
</dbReference>
<accession>A0A6J5KWV5</accession>
<evidence type="ECO:0000313" key="1">
    <source>
        <dbReference type="EMBL" id="CAB4125383.1"/>
    </source>
</evidence>
<sequence>MRTLNKGQSLTINLLRTMKNFGIINFEKIVLTYKIKANMQQQSVNIKVIWE</sequence>
<name>A0A6J5KWV5_9CAUD</name>